<keyword evidence="1" id="KW-0472">Membrane</keyword>
<proteinExistence type="predicted"/>
<dbReference type="RefSeq" id="WP_192376579.1">
    <property type="nucleotide sequence ID" value="NZ_CAJHIV010000001.1"/>
</dbReference>
<sequence>MLNYYSSRNKTSVSLWKTPHIILKFIFLFCCLANIQLAFSLPNQPPDPVPDPTPNGNLVDECVNYAKTSASLTLTPQNISFGDSVNLSWHIEYPSKCNEVFSSVELAGKPVGLDGDQVIKPMSTRTYSLSISTPNKNYYLLSQEVEVTLPNTVHIDGSNDDWKGVLIQALQAGNKKIVLASDVDMDLTGIESINIKSGTTLTSEMPEPAIYKAFVPAKTSSKKANVKFSNLLSNAVDNVYRPPARNADNLGPRLYLINTGVSRNPLFIINDSNVKISGFRLQGPNPEIGNGNSNKEIGIKILPVVKDGDPLQGIEISQMEIYNWSGAGVEVNDTNTTDHPGRLTFNNASGVYIHDNYIHHNRHHSGFGYGVSVGEGGYALIAQNVFEQNRHAIAGESKSDDGTDFSGYIARNNLILPGGGAHCTENSIVDNNGPNICWRTHQIDMHGDISRQSDYDSGTAGETMIIEQNTILYTGGPRHHIYDLDQWDPSQTLLGPWENGNAIKIRGNPKDKVYINANVFAHSNRADAIVQNYTATGYYYPPRGVPQLILKISNPITVTPNNLWGAKPLKNLVKCDFTGDGLPDDFMATGVTWWVRSAVTQQWQYLNTKTERLNQLIIQDLDNDGICDVARKPGNPLAIPRIYSKSGKGDWVDRFMVAQ</sequence>
<evidence type="ECO:0000313" key="2">
    <source>
        <dbReference type="EMBL" id="MBD9358360.1"/>
    </source>
</evidence>
<keyword evidence="3" id="KW-1185">Reference proteome</keyword>
<comment type="caution">
    <text evidence="2">The sequence shown here is derived from an EMBL/GenBank/DDBJ whole genome shotgun (WGS) entry which is preliminary data.</text>
</comment>
<organism evidence="2 3">
    <name type="scientific">Methylomonas albis</name>
    <dbReference type="NCBI Taxonomy" id="1854563"/>
    <lineage>
        <taxon>Bacteria</taxon>
        <taxon>Pseudomonadati</taxon>
        <taxon>Pseudomonadota</taxon>
        <taxon>Gammaproteobacteria</taxon>
        <taxon>Methylococcales</taxon>
        <taxon>Methylococcaceae</taxon>
        <taxon>Methylomonas</taxon>
    </lineage>
</organism>
<dbReference type="EMBL" id="JACXSS010000001">
    <property type="protein sequence ID" value="MBD9358360.1"/>
    <property type="molecule type" value="Genomic_DNA"/>
</dbReference>
<feature type="transmembrane region" description="Helical" evidence="1">
    <location>
        <begin position="21"/>
        <end position="39"/>
    </location>
</feature>
<protein>
    <recommendedName>
        <fullName evidence="4">Right handed beta helix domain-containing protein</fullName>
    </recommendedName>
</protein>
<reference evidence="2 3" key="1">
    <citation type="submission" date="2020-09" db="EMBL/GenBank/DDBJ databases">
        <title>Methylomonas albis sp. nov. and Methylomonas fluvii sp. nov.: Two cold-adapted methanotrophs from the River Elbe and an amended description of Methylovulum psychrotolerans strain Eb1.</title>
        <authorList>
            <person name="Bussmann I.K."/>
            <person name="Klings K.-W."/>
            <person name="Warnstedt J."/>
            <person name="Hoppert M."/>
            <person name="Saborowski A."/>
            <person name="Horn F."/>
            <person name="Liebner S."/>
        </authorList>
    </citation>
    <scope>NUCLEOTIDE SEQUENCE [LARGE SCALE GENOMIC DNA]</scope>
    <source>
        <strain evidence="2 3">EbA</strain>
    </source>
</reference>
<keyword evidence="1" id="KW-0812">Transmembrane</keyword>
<dbReference type="SUPFAM" id="SSF51126">
    <property type="entry name" value="Pectin lyase-like"/>
    <property type="match status" value="1"/>
</dbReference>
<gene>
    <name evidence="2" type="ORF">IE877_21195</name>
</gene>
<accession>A0ABR9D5Z9</accession>
<evidence type="ECO:0000256" key="1">
    <source>
        <dbReference type="SAM" id="Phobius"/>
    </source>
</evidence>
<dbReference type="Proteomes" id="UP000652176">
    <property type="component" value="Unassembled WGS sequence"/>
</dbReference>
<keyword evidence="1" id="KW-1133">Transmembrane helix</keyword>
<dbReference type="InterPro" id="IPR011050">
    <property type="entry name" value="Pectin_lyase_fold/virulence"/>
</dbReference>
<evidence type="ECO:0000313" key="3">
    <source>
        <dbReference type="Proteomes" id="UP000652176"/>
    </source>
</evidence>
<name>A0ABR9D5Z9_9GAMM</name>
<evidence type="ECO:0008006" key="4">
    <source>
        <dbReference type="Google" id="ProtNLM"/>
    </source>
</evidence>